<dbReference type="RefSeq" id="WP_379929050.1">
    <property type="nucleotide sequence ID" value="NZ_JBHUMM010000013.1"/>
</dbReference>
<dbReference type="SMART" id="SM01294">
    <property type="entry name" value="PKS_PP_betabranch"/>
    <property type="match status" value="1"/>
</dbReference>
<dbReference type="Gene3D" id="3.30.559.30">
    <property type="entry name" value="Nonribosomal peptide synthetase, condensation domain"/>
    <property type="match status" value="4"/>
</dbReference>
<dbReference type="NCBIfam" id="TIGR01733">
    <property type="entry name" value="AA-adenyl-dom"/>
    <property type="match status" value="2"/>
</dbReference>
<dbReference type="InterPro" id="IPR015424">
    <property type="entry name" value="PyrdxlP-dep_Trfase"/>
</dbReference>
<dbReference type="SUPFAM" id="SSF52777">
    <property type="entry name" value="CoA-dependent acyltransferases"/>
    <property type="match status" value="8"/>
</dbReference>
<evidence type="ECO:0000256" key="7">
    <source>
        <dbReference type="ARBA" id="ARBA00022737"/>
    </source>
</evidence>
<proteinExistence type="inferred from homology"/>
<evidence type="ECO:0000256" key="9">
    <source>
        <dbReference type="ARBA" id="ARBA00023194"/>
    </source>
</evidence>
<dbReference type="InterPro" id="IPR025110">
    <property type="entry name" value="AMP-bd_C"/>
</dbReference>
<dbReference type="InterPro" id="IPR009081">
    <property type="entry name" value="PP-bd_ACP"/>
</dbReference>
<accession>A0ABW5R972</accession>
<feature type="region of interest" description="Disordered" evidence="11">
    <location>
        <begin position="1996"/>
        <end position="2020"/>
    </location>
</feature>
<evidence type="ECO:0000313" key="14">
    <source>
        <dbReference type="EMBL" id="MFD2671575.1"/>
    </source>
</evidence>
<feature type="domain" description="Carrier" evidence="12">
    <location>
        <begin position="1324"/>
        <end position="1399"/>
    </location>
</feature>
<dbReference type="Pfam" id="PF00501">
    <property type="entry name" value="AMP-binding"/>
    <property type="match status" value="3"/>
</dbReference>
<dbReference type="SUPFAM" id="SSF53901">
    <property type="entry name" value="Thiolase-like"/>
    <property type="match status" value="1"/>
</dbReference>
<dbReference type="InterPro" id="IPR020806">
    <property type="entry name" value="PKS_PP-bd"/>
</dbReference>
<feature type="compositionally biased region" description="Polar residues" evidence="11">
    <location>
        <begin position="1433"/>
        <end position="1443"/>
    </location>
</feature>
<evidence type="ECO:0000259" key="13">
    <source>
        <dbReference type="PROSITE" id="PS52004"/>
    </source>
</evidence>
<dbReference type="NCBIfam" id="NF003417">
    <property type="entry name" value="PRK04813.1"/>
    <property type="match status" value="4"/>
</dbReference>
<dbReference type="Gene3D" id="2.30.38.10">
    <property type="entry name" value="Luciferase, Domain 3"/>
    <property type="match status" value="2"/>
</dbReference>
<evidence type="ECO:0000256" key="8">
    <source>
        <dbReference type="ARBA" id="ARBA00022898"/>
    </source>
</evidence>
<dbReference type="Gene3D" id="3.30.300.30">
    <property type="match status" value="4"/>
</dbReference>
<keyword evidence="9" id="KW-0045">Antibiotic biosynthesis</keyword>
<evidence type="ECO:0000313" key="15">
    <source>
        <dbReference type="Proteomes" id="UP001597497"/>
    </source>
</evidence>
<dbReference type="CDD" id="cd00610">
    <property type="entry name" value="OAT_like"/>
    <property type="match status" value="1"/>
</dbReference>
<feature type="region of interest" description="Disordered" evidence="11">
    <location>
        <begin position="1406"/>
        <end position="1444"/>
    </location>
</feature>
<dbReference type="Pfam" id="PF22621">
    <property type="entry name" value="CurL-like_PKS_C"/>
    <property type="match status" value="1"/>
</dbReference>
<dbReference type="InterPro" id="IPR036736">
    <property type="entry name" value="ACP-like_sf"/>
</dbReference>
<dbReference type="Gene3D" id="1.10.1240.100">
    <property type="match status" value="1"/>
</dbReference>
<dbReference type="InterPro" id="IPR010060">
    <property type="entry name" value="NRPS_synth"/>
</dbReference>
<dbReference type="InterPro" id="IPR020845">
    <property type="entry name" value="AMP-binding_CS"/>
</dbReference>
<dbReference type="PANTHER" id="PTHR45527">
    <property type="entry name" value="NONRIBOSOMAL PEPTIDE SYNTHETASE"/>
    <property type="match status" value="1"/>
</dbReference>
<keyword evidence="15" id="KW-1185">Reference proteome</keyword>
<dbReference type="Pfam" id="PF00109">
    <property type="entry name" value="ketoacyl-synt"/>
    <property type="match status" value="1"/>
</dbReference>
<evidence type="ECO:0000259" key="12">
    <source>
        <dbReference type="PROSITE" id="PS50075"/>
    </source>
</evidence>
<evidence type="ECO:0000256" key="10">
    <source>
        <dbReference type="ARBA" id="ARBA00023268"/>
    </source>
</evidence>
<dbReference type="NCBIfam" id="TIGR01720">
    <property type="entry name" value="NRPS-para261"/>
    <property type="match status" value="1"/>
</dbReference>
<feature type="domain" description="Carrier" evidence="12">
    <location>
        <begin position="4815"/>
        <end position="4889"/>
    </location>
</feature>
<dbReference type="SUPFAM" id="SSF53383">
    <property type="entry name" value="PLP-dependent transferases"/>
    <property type="match status" value="1"/>
</dbReference>
<reference evidence="15" key="1">
    <citation type="journal article" date="2019" name="Int. J. Syst. Evol. Microbiol.">
        <title>The Global Catalogue of Microorganisms (GCM) 10K type strain sequencing project: providing services to taxonomists for standard genome sequencing and annotation.</title>
        <authorList>
            <consortium name="The Broad Institute Genomics Platform"/>
            <consortium name="The Broad Institute Genome Sequencing Center for Infectious Disease"/>
            <person name="Wu L."/>
            <person name="Ma J."/>
        </authorList>
    </citation>
    <scope>NUCLEOTIDE SEQUENCE [LARGE SCALE GENOMIC DNA]</scope>
    <source>
        <strain evidence="15">KCTC 33676</strain>
    </source>
</reference>
<dbReference type="Gene3D" id="1.10.1200.10">
    <property type="entry name" value="ACP-like"/>
    <property type="match status" value="5"/>
</dbReference>
<keyword evidence="7" id="KW-0677">Repeat</keyword>
<feature type="domain" description="Ketosynthase family 3 (KS3)" evidence="13">
    <location>
        <begin position="687"/>
        <end position="1110"/>
    </location>
</feature>
<organism evidence="14 15">
    <name type="scientific">Marinicrinis sediminis</name>
    <dbReference type="NCBI Taxonomy" id="1652465"/>
    <lineage>
        <taxon>Bacteria</taxon>
        <taxon>Bacillati</taxon>
        <taxon>Bacillota</taxon>
        <taxon>Bacilli</taxon>
        <taxon>Bacillales</taxon>
        <taxon>Paenibacillaceae</taxon>
    </lineage>
</organism>
<dbReference type="SMART" id="SM00825">
    <property type="entry name" value="PKS_KS"/>
    <property type="match status" value="1"/>
</dbReference>
<dbReference type="PROSITE" id="PS50075">
    <property type="entry name" value="CARRIER"/>
    <property type="match status" value="5"/>
</dbReference>
<keyword evidence="6" id="KW-0808">Transferase</keyword>
<dbReference type="InterPro" id="IPR014030">
    <property type="entry name" value="Ketoacyl_synth_N"/>
</dbReference>
<dbReference type="InterPro" id="IPR015422">
    <property type="entry name" value="PyrdxlP-dep_Trfase_small"/>
</dbReference>
<gene>
    <name evidence="14" type="ORF">ACFSUC_08155</name>
</gene>
<evidence type="ECO:0000256" key="11">
    <source>
        <dbReference type="SAM" id="MobiDB-lite"/>
    </source>
</evidence>
<dbReference type="InterPro" id="IPR018201">
    <property type="entry name" value="Ketoacyl_synth_AS"/>
</dbReference>
<dbReference type="InterPro" id="IPR014031">
    <property type="entry name" value="Ketoacyl_synth_C"/>
</dbReference>
<dbReference type="InterPro" id="IPR049704">
    <property type="entry name" value="Aminotrans_3_PPA_site"/>
</dbReference>
<dbReference type="InterPro" id="IPR000873">
    <property type="entry name" value="AMP-dep_synth/lig_dom"/>
</dbReference>
<name>A0ABW5R972_9BACL</name>
<dbReference type="CDD" id="cd19531">
    <property type="entry name" value="LCL_NRPS-like"/>
    <property type="match status" value="2"/>
</dbReference>
<dbReference type="Gene3D" id="3.40.50.12780">
    <property type="entry name" value="N-terminal domain of ligase-like"/>
    <property type="match status" value="1"/>
</dbReference>
<dbReference type="CDD" id="cd00833">
    <property type="entry name" value="PKS"/>
    <property type="match status" value="1"/>
</dbReference>
<dbReference type="InterPro" id="IPR015421">
    <property type="entry name" value="PyrdxlP-dep_Trfase_major"/>
</dbReference>
<comment type="cofactor">
    <cofactor evidence="1">
        <name>pantetheine 4'-phosphate</name>
        <dbReference type="ChEBI" id="CHEBI:47942"/>
    </cofactor>
</comment>
<dbReference type="PANTHER" id="PTHR45527:SF1">
    <property type="entry name" value="FATTY ACID SYNTHASE"/>
    <property type="match status" value="1"/>
</dbReference>
<dbReference type="InterPro" id="IPR001242">
    <property type="entry name" value="Condensation_dom"/>
</dbReference>
<feature type="domain" description="Carrier" evidence="12">
    <location>
        <begin position="589"/>
        <end position="664"/>
    </location>
</feature>
<dbReference type="InterPro" id="IPR010071">
    <property type="entry name" value="AA_adenyl_dom"/>
</dbReference>
<keyword evidence="4" id="KW-0597">Phosphoprotein</keyword>
<feature type="compositionally biased region" description="Polar residues" evidence="11">
    <location>
        <begin position="1414"/>
        <end position="1424"/>
    </location>
</feature>
<dbReference type="SUPFAM" id="SSF56801">
    <property type="entry name" value="Acetyl-CoA synthetase-like"/>
    <property type="match status" value="4"/>
</dbReference>
<dbReference type="Pfam" id="PF00668">
    <property type="entry name" value="Condensation"/>
    <property type="match status" value="4"/>
</dbReference>
<dbReference type="InterPro" id="IPR045851">
    <property type="entry name" value="AMP-bd_C_sf"/>
</dbReference>
<comment type="similarity">
    <text evidence="2">Belongs to the ATP-dependent AMP-binding enzyme family.</text>
</comment>
<dbReference type="PROSITE" id="PS00455">
    <property type="entry name" value="AMP_BINDING"/>
    <property type="match status" value="3"/>
</dbReference>
<protein>
    <submittedName>
        <fullName evidence="14">Amino acid adenylation domain-containing protein</fullName>
    </submittedName>
</protein>
<keyword evidence="10" id="KW-0511">Multifunctional enzyme</keyword>
<dbReference type="SMART" id="SM00823">
    <property type="entry name" value="PKS_PP"/>
    <property type="match status" value="5"/>
</dbReference>
<dbReference type="PROSITE" id="PS00600">
    <property type="entry name" value="AA_TRANSFER_CLASS_3"/>
    <property type="match status" value="1"/>
</dbReference>
<dbReference type="Gene3D" id="3.40.640.10">
    <property type="entry name" value="Type I PLP-dependent aspartate aminotransferase-like (Major domain)"/>
    <property type="match status" value="1"/>
</dbReference>
<dbReference type="InterPro" id="IPR042099">
    <property type="entry name" value="ANL_N_sf"/>
</dbReference>
<dbReference type="Proteomes" id="UP001597497">
    <property type="component" value="Unassembled WGS sequence"/>
</dbReference>
<evidence type="ECO:0000256" key="4">
    <source>
        <dbReference type="ARBA" id="ARBA00022553"/>
    </source>
</evidence>
<dbReference type="Pfam" id="PF00202">
    <property type="entry name" value="Aminotran_3"/>
    <property type="match status" value="1"/>
</dbReference>
<comment type="caution">
    <text evidence="14">The sequence shown here is derived from an EMBL/GenBank/DDBJ whole genome shotgun (WGS) entry which is preliminary data.</text>
</comment>
<evidence type="ECO:0000256" key="6">
    <source>
        <dbReference type="ARBA" id="ARBA00022679"/>
    </source>
</evidence>
<dbReference type="InterPro" id="IPR020841">
    <property type="entry name" value="PKS_Beta-ketoAc_synthase_dom"/>
</dbReference>
<dbReference type="Gene3D" id="3.30.559.10">
    <property type="entry name" value="Chloramphenicol acetyltransferase-like domain"/>
    <property type="match status" value="4"/>
</dbReference>
<feature type="domain" description="Carrier" evidence="12">
    <location>
        <begin position="2715"/>
        <end position="2790"/>
    </location>
</feature>
<dbReference type="Pfam" id="PF13193">
    <property type="entry name" value="AMP-binding_C"/>
    <property type="match status" value="2"/>
</dbReference>
<dbReference type="CDD" id="cd05930">
    <property type="entry name" value="A_NRPS"/>
    <property type="match status" value="2"/>
</dbReference>
<dbReference type="PROSITE" id="PS00012">
    <property type="entry name" value="PHOSPHOPANTETHEINE"/>
    <property type="match status" value="4"/>
</dbReference>
<keyword evidence="5" id="KW-0436">Ligase</keyword>
<dbReference type="InterPro" id="IPR005814">
    <property type="entry name" value="Aminotrans_3"/>
</dbReference>
<dbReference type="SUPFAM" id="SSF47336">
    <property type="entry name" value="ACP-like"/>
    <property type="match status" value="5"/>
</dbReference>
<dbReference type="EMBL" id="JBHUMM010000013">
    <property type="protein sequence ID" value="MFD2671575.1"/>
    <property type="molecule type" value="Genomic_DNA"/>
</dbReference>
<dbReference type="Pfam" id="PF02801">
    <property type="entry name" value="Ketoacyl-synt_C"/>
    <property type="match status" value="1"/>
</dbReference>
<dbReference type="Gene3D" id="3.40.50.980">
    <property type="match status" value="4"/>
</dbReference>
<dbReference type="Pfam" id="PF00550">
    <property type="entry name" value="PP-binding"/>
    <property type="match status" value="5"/>
</dbReference>
<evidence type="ECO:0000256" key="3">
    <source>
        <dbReference type="ARBA" id="ARBA00022450"/>
    </source>
</evidence>
<dbReference type="InterPro" id="IPR006162">
    <property type="entry name" value="Ppantetheine_attach_site"/>
</dbReference>
<dbReference type="PROSITE" id="PS52004">
    <property type="entry name" value="KS3_2"/>
    <property type="match status" value="1"/>
</dbReference>
<dbReference type="PROSITE" id="PS00606">
    <property type="entry name" value="KS3_1"/>
    <property type="match status" value="1"/>
</dbReference>
<evidence type="ECO:0000256" key="1">
    <source>
        <dbReference type="ARBA" id="ARBA00001957"/>
    </source>
</evidence>
<sequence length="5366" mass="603707">MCIQSFQTLYDVYLQRRSQRDKGIRLIESDEKETCITYEQLYIQAIEDLKHLQAKGATPGQEIVFQLEEPESFLTAFWACMLGGLIPVPVSIGGHVEHKLKVLQIWNALQNPLLLTSEQTLSDLQKFSLKQDQEQAFANMMDRTIIINSDLPISTIEANLHQPQPDDIAFIQFSSGSTGDPKGVVLTHANLISNTLAIAASTEMTDNDSFLSWMPLTHDMGLIACHLTPLVLGIDQAIMPTSLFIRQPVLWMKKASEHRSTILSSPNFGYKYFLSFFKEQKARNWDLDAIRVIYNGAEPISTEICDAFLQKLAPYGLKRTAMLTVYGLAEASVGVAIPKPDQDFVTLYVDRTQLSVGEQIREVQPDHPDCLSFVVVGPAIPDCEVRICNDEEDGLADNCIGHIHIKGKNVTSGYYQNEEATANLKTTDGWTRTGDLGFMRNGELVVTGRAKDLIFVNGQNVYPHDIERVAEELEGVELGRVAACGVHQASNGQAGIVVFVVTKKKLEKFAPLVRSLRKHLNQRGGWEVTDIVPIRQMPKTTSGKVQRYKLASQYERGEFTTLLHDLKALQPPQFEQGSMHVHTQTTASGAWGHTTQMLHDLCSRVMNRDRLPIHESYFDMGANSLQLNQMADQIEQQFGVRISVADLFAYPSIAQLAAHLDAEQDRAMNVSTTPVFRQSRKDTEDAYKDIAIIGVSLQFPGASTMEEFWTILENGLCQIGEFGPMRKQDALAYWKRMNGQQPPAPFRAGGYLSEIDTFDPAFFKLTPKEAAWMDPNQRLFLQTAWHTMEDAGYAGENMRGSKTGVYVGYSKVGYDYERWMASCQPDKLSHYAVGNLPSVLASRIAYFLDLKGPAVTVDTACSSSLAAIHLACKGIQSGDCDVALAGGIRTSLLPIPLGLDMESEDGLTRTFDEQADGTGIGEGVAAILLKPLKQAEADGDFIYGIIKGSAMNQDGATIGMTAPNPVAQAEVIRSAWKDADIHPETLTFIEAHGTGTKLGDPVEIEGLRKAFETYTSNKQFCAIGSVKPNIGHLFEAAGMASVIKSLLMMKHKKHPPLLHFTRPSSHISFENSPFYIQTEAVEFDPSPHPARCGVSSFGFSGTNVHVVLEEYKPQLHQSASSSDGHPAGSPYLFTLQAKNEEAMVQLIEAYRKEVALRTDLSLRDICYTLHTGRRQMPHRVALIVQNREDWIQKLEALSDGHRTGTGIYSGACEVVPNEASVQKAGQVTEEQLHHIGMQMNALLTEVAQQGVLDHEVLQQLAVWFVQGGQAEWNKLYASGEAVHRVPLPLYPFARKRCWVEIEDETAAEQAQTRIQPESEEHPHTTIMSRLQEMIVRASGLEPDQVQAHVHFLEMGLDSIMLIQVRKEVMEQYEVELAMERFFDSFTTMEKLAVYIQETASPERLRVHSGHDGINTHSEQNSFSAETGAKPPSSGHTASDSGVSPTGMEQVMLQQLALMNDQQQQFSQVLQQQLALMSRQGERVQTQAVENAFAPSIRSEAGYAALVSTLEHAATKEAVSATAPEVSDTSKPFIPYQPILIEEESGLDSRQRAYLQSFIHQYNERTKASKIAADETRFVHANNRHVSGFRSYWKEIVYPIVAQQSAGSKMWDVDGNAYIDLTMGFGVYAFGHHPQWLRNVYKDHADRDLPPLGPMSELAGEAAERISRLTGMDRVAFYNSGTEAVMVAMRLARAATGRSKVVIFSGSYHGTFDGVLGVSHPERSDEAYPMAPGIPGTYMQDLIVLPYNQPDSIRIIQDQAHELAAVMVETVQSRRPDLQPKAFLQQLRDITAGSGAALIFDEVITGFRIAAGGAQEWFGIEADLAIYGKVIGGGMPIGIVAGKSNFMNPIDGGTWQFGDDSYPREASRKTFVGGTFCTHPLTMRVVLAVLDQIEQQGPELYALLHDRTALLVKTLNTYFKEEAVPIHMVHFGSLFRFVSFGDIELFFYHLIHKGIYIWEGRNCFLSTAHTEADIREIISKVKETVADLRRGGFLPVPPEGRFSPAPPEGQGLPAPPEGWETQKNKSAFVDNSNDRDPVIVQSEDRYPVQSEAETTSTFALTSEQQQMWIASSANREASAALNQSVMLKLRGHLRVPVLSEALQLLIDRHESLRTVIHADGQQQRILTTVNASLQVLDGRVSDSGNEQEKLNEWLRKDAEQVFDLTAEQVLYRISLVKQSEEQAVLVLTFHHLLMDGWSIATCLQELAAIYSALCAGMKPALPESVPFRRYVQWLEEENQADRVQEAVENHALLLQEEWPMLQLPAPVWKQEPSARAARHTLYLSEDQIKALRTLSIKLQNSVFVTMLTIFKIWLYRLADQQKLVIGIPTAGQAHMDAPLLTGSCVHVLPFCTKIKEEDTFADYAGKVRETMRSLESIQTCTMASLAWQLDGKSLPDLPVMFNMDRPVRSLNFTELETEIVPYPVQYLPYAIFLNVTEAQSEVWLDFDYQVDLVSPETMNIWVQGFEYLLHMLIRQPDIQVSELSIVPDWQEERLQQIWKQASAQQTSAEQASVQQANTEQTGRQTFSVRHTHMQPAPLGTIGQLYVKVPSDSPDHDVRGNTATAAEIREWTATGTRAICTVEGSLLKLGETDRTVNRQGRLIYLNELENRIQELTGVSVCRVVAHTDSDQRSDRLIAYIPSEAADAQLSSPALHPGLPIDSHTGLQAPIPDDLLRTLPSFLVPDAVIKVAVWPLTSDGILDERLLPAPDRDNVMQPPANEVEKKLHDLWCEILQLERICAEEDFFAAGGNSLKATLLLSRLHMHFYVKMPLGEIFKHRTIRKMAAFVQQQEKQSFIPIPRTGKQEAYDMTAAQRRIYVLEMLEEGQQDRSSLVHHIPGQIRIDGPLDVKRLGEACIAMVKRHEVFQTSFERQPDRIVQKLNPEAVEPFELEVIPCPSDQLEEAIQAFVQPFDLQKAPLFKVRLLRLSDVSHVLLIDMHHLISDGYSMSMIFKELLRLYQGEELPPLSIQYKDFAAWQHTYLTNSQLVESEHYWLSQFVEPAPLLNLPVDMERKQQASKQGGRVSLRLDEGLTARLHQFAQETETTLFMVLFAAYGVLLHRYSGQQDLVVGTPVSGRTHPETEDMLGVFIHTLALRCRPAGELAFNDFLKQVQTVVLQAFEHQEYPFELLVEKLNVKRDLSRNPLFDTMFILQNMEISTVQVDDLQFRPVEINPGVSAYDLSLIAEDWDRSLTLHLDYRTSLFHPDTMQRWLRHYEQILCAVLTDSRVPLSHVQWLTSEEEHELLVSFQGAERIYDQNQTISQLVETQAEKSTEAVAVVCGEQALTYRQLNEKANTLARKLQEEGLKAGHTVAIMLDRSAEMIVGLLAILKAGGTYLPVDPSYPKQRIEYMLADSEASMILTHASCFNDLSCSALPVWVPALTEIAMTKMNPDSIQNGEDLMYVIYTSGSTGKPKGVMISHRAVHNFIVAMKEQIDFSNDKTMLALTTISFDIFVLEVWVPLVSGMKVVLAQEQEQLDPDAIAALMTSHQVDMLQLTPSRLNMLLRSSHARSGLQEVQDLLVGGEALSPSLLASLHAFDRLRMFNMYGPTETTVWSCVSDLTGSNQVDIGRPIANTGVYILDAHHQLQPIGVPGELYIAGDGLAHGYWNQPALTEERFIAHPYQPGTRLYRTGDLARWRADGTLECLGRLDFQVKIRGYRIELGEIEQVMVKEDDVHDAVVVARLDDQEQAYMCAYVVCDAAAISPLRERMNEALPDYMVPTYMIAMEAIPLTPNGKVDRHALPLPTASDQSQQAYTPPQTRLEQQIARLWQEALSLDRVGLDDHFFEIGGHSFRATLVAASMTEELQRQIPVRALFDHPTIRRLAAYIHTLAHSDYEPIPVQPVQDSYIASPAQKRLYLVDQMNTVNTAYHMNTVLQLNGRLDVKRLTQVFQHIVRRHDSFRTSFVWQEGELYQRIQDHLDFQVEQLGQVEASQLPAIADAFIQPFDLGCAPLIRLAVGSLDENAHVLLLDMHHLISDAASVALFIDEFNQLYRGVELAEPRIQYKDYAAWFHEQWSEDRTNDQAAYWMNRLQGERPVLQLPTDFPRPTQQQFEGERLTMELSPELATGIRDLTRDCEATPFMLFLAVYHLLLSKYAGQDDIVIGTPTAGRNHTDLKSVMGMFVQTLALRNQSSGEQTFAEFLSEVKSHCLDAFEHQDYPFERLVERLSLPRDLSRNPVFDVMFNYQHQDMSGLDMADIEIQTLDIQRCETKFDLTLTAVSTGEGWRLEWLFATALFKSSTVERMARHYGQLLTTVLQNPHLPIHVLSLLSEAEHRQIVEQFNDFKLDEDVGSENEDESDFLSLFERQAELTPYGTAVVCQDHTYTYQQLNARANELAASLLAIRERLPNLSHRQETVAIMTEPRPETIVGLLGILKAGFSFIPIDPSFPDDRIRFMLSDSGAWMLLGYERDQAKAKEDFPVFDLQAVRTFQGMGTPVECPREKNGIAYIIYTSGTTGKPKGALIEHRGLLNYIQWFKRFAAIQDTDKTALLSSASFDLGYTALFSSLAAGAELHLLEPHLYADAEYVWRYMQSQGLTYIKTTPSMFHMLAQYAQDCAATESAASMSLRTVVLGGEKIRTADLQAFHRLYPHVQFINHYGPTEATIGCIAHRIEGSELDAFCQHPVIGKPISQVQACIVDRYGQLVPVGVPGELMIAGAGLARGYLNREDLTARAFIPLPALAGVRGYRTGDLAKWQEDGTISYLGRMDHQLKVRGYRIELAEIEACLLTYAHVQQAHVMAREENQGHVLCAYMVTSDSHLQQEEIRTYLLQKLPDYMVPVHYVFLTKMPLNENGKVNVRALPEPETRLADKEIVSPVNEVERMLVDVWEEVLGIQGIGTTQSFFELGGDSIKAMQISARLRSEGWKMEVRDVFLHRIIQEVSKYVCAVGASKIEQGAVEGMAVLTPIQQRLLEQDWDAIQHYNHSVMLHSKTELEADRLREAFHLLLAHHDALRMVFAKNNDQIMQWNRGLEHHGFELERLDLVQAEDWQQQMVQKANAIQSSFDLAKGPLIKAVLFHTTEGDHLLIVIHHLVVDGVSWRILLEDLAHGYAKLPERPVLPAKTHSFLSWSRHVNELARDHRIRKEIREWKAIEDRAIAPLPTDGQVKHRYAGEMKSHSFSMDAIYTGKLLQEVHKAFRTKTEDLLLAAVAMAVQSWTGHEEVLVQVEGHGREDIRGELDVSRTVGWFTVMCPFVAQFAADPAEVIKRTKDARRRIPHKGMGYELLKYAKQSRTDMEIPLHFQLQPDILFNYLGQFQQQLSAEFSISERSTGREIGANVEKRYPLEMNGMIVRDQLTVHMSYHPQEFHETSAIRFAELYKHHLMALIDYCCQRESTETTATDFHYKQLSQTQLDKLAHRLGKNKKKK</sequence>
<dbReference type="Gene3D" id="3.40.47.10">
    <property type="match status" value="1"/>
</dbReference>
<keyword evidence="3" id="KW-0596">Phosphopantetheine</keyword>
<dbReference type="InterPro" id="IPR023213">
    <property type="entry name" value="CAT-like_dom_sf"/>
</dbReference>
<evidence type="ECO:0000256" key="2">
    <source>
        <dbReference type="ARBA" id="ARBA00006432"/>
    </source>
</evidence>
<dbReference type="CDD" id="cd19534">
    <property type="entry name" value="E_NRPS"/>
    <property type="match status" value="1"/>
</dbReference>
<dbReference type="InterPro" id="IPR016039">
    <property type="entry name" value="Thiolase-like"/>
</dbReference>
<feature type="domain" description="Carrier" evidence="12">
    <location>
        <begin position="3756"/>
        <end position="3831"/>
    </location>
</feature>
<keyword evidence="8" id="KW-0663">Pyridoxal phosphate</keyword>
<evidence type="ECO:0000256" key="5">
    <source>
        <dbReference type="ARBA" id="ARBA00022598"/>
    </source>
</evidence>
<dbReference type="Gene3D" id="3.90.1150.10">
    <property type="entry name" value="Aspartate Aminotransferase, domain 1"/>
    <property type="match status" value="1"/>
</dbReference>